<organism evidence="1 2">
    <name type="scientific">Actinoplanes philippinensis</name>
    <dbReference type="NCBI Taxonomy" id="35752"/>
    <lineage>
        <taxon>Bacteria</taxon>
        <taxon>Bacillati</taxon>
        <taxon>Actinomycetota</taxon>
        <taxon>Actinomycetes</taxon>
        <taxon>Micromonosporales</taxon>
        <taxon>Micromonosporaceae</taxon>
        <taxon>Actinoplanes</taxon>
    </lineage>
</organism>
<dbReference type="STRING" id="35752.SAMN05421541_1309"/>
<name>A0A1I2MJF5_9ACTN</name>
<dbReference type="RefSeq" id="WP_093621995.1">
    <property type="nucleotide sequence ID" value="NZ_BOMT01000102.1"/>
</dbReference>
<reference evidence="1 2" key="1">
    <citation type="submission" date="2016-10" db="EMBL/GenBank/DDBJ databases">
        <authorList>
            <person name="de Groot N.N."/>
        </authorList>
    </citation>
    <scope>NUCLEOTIDE SEQUENCE [LARGE SCALE GENOMIC DNA]</scope>
    <source>
        <strain evidence="1 2">DSM 43019</strain>
    </source>
</reference>
<accession>A0A1I2MJF5</accession>
<gene>
    <name evidence="1" type="ORF">SAMN05421541_1309</name>
</gene>
<proteinExistence type="predicted"/>
<keyword evidence="2" id="KW-1185">Reference proteome</keyword>
<dbReference type="InterPro" id="IPR025534">
    <property type="entry name" value="DUF4420"/>
</dbReference>
<dbReference type="OrthoDB" id="4854145at2"/>
<sequence>MTTSDGSQALELRQMLERLWSEVLTRVPSTDSGSLASAELALTTKVGPVLLAVDHLGCRHLLVPMTPDDGGAGDWLSAGVRMTTRVKVAEDRPVRFLDLECRRDDLNGVFTGLVADVCAVVAHRHEISARDLSAMLESWRKLLAGGPQVWTVPRLAGLYGELVVLERLLDRDPTAIGSWVGPTGAPQDFQSHPHAIEVKSTTAATGRLAHVHGVDQLEPPAAGSLALVWTRFAPVAGSGTADGIATIVERCLAKGASSSLLSRLDQIGLPSLASQELRDVGFELVERRIYNVDRSFPAITPARFEGGSVPAGVRGIEYVIDLDTVTALDEDLDALANRFLGRS</sequence>
<dbReference type="Pfam" id="PF14390">
    <property type="entry name" value="DUF4420"/>
    <property type="match status" value="1"/>
</dbReference>
<protein>
    <submittedName>
        <fullName evidence="1">Putative PD-(D/E)XK family member</fullName>
    </submittedName>
</protein>
<dbReference type="Proteomes" id="UP000199645">
    <property type="component" value="Unassembled WGS sequence"/>
</dbReference>
<dbReference type="EMBL" id="FONV01000030">
    <property type="protein sequence ID" value="SFF91050.1"/>
    <property type="molecule type" value="Genomic_DNA"/>
</dbReference>
<dbReference type="AlphaFoldDB" id="A0A1I2MJF5"/>
<evidence type="ECO:0000313" key="1">
    <source>
        <dbReference type="EMBL" id="SFF91050.1"/>
    </source>
</evidence>
<evidence type="ECO:0000313" key="2">
    <source>
        <dbReference type="Proteomes" id="UP000199645"/>
    </source>
</evidence>